<feature type="transmembrane region" description="Helical" evidence="1">
    <location>
        <begin position="44"/>
        <end position="63"/>
    </location>
</feature>
<feature type="transmembrane region" description="Helical" evidence="1">
    <location>
        <begin position="6"/>
        <end position="23"/>
    </location>
</feature>
<sequence>MEHSLFYVLCINVIGIFFGWLFTENSRWALTRIWSGFGRKPFNCRPCLTFHLLWIMYMVVAFMLKSLQFGLMGLILSFVVFLGLYFEGKSKIED</sequence>
<feature type="transmembrane region" description="Helical" evidence="1">
    <location>
        <begin position="69"/>
        <end position="86"/>
    </location>
</feature>
<evidence type="ECO:0000256" key="1">
    <source>
        <dbReference type="SAM" id="Phobius"/>
    </source>
</evidence>
<reference evidence="2 3" key="1">
    <citation type="submission" date="2019-03" db="EMBL/GenBank/DDBJ databases">
        <title>San Antonio Military Medical Center submission to MRSN (WRAIR), pending publication.</title>
        <authorList>
            <person name="Blyth D.M."/>
            <person name="Mccarthy S.L."/>
            <person name="Schall S.E."/>
            <person name="Stam J.A."/>
            <person name="Ong A.C."/>
            <person name="Mcgann P.T."/>
        </authorList>
    </citation>
    <scope>NUCLEOTIDE SEQUENCE [LARGE SCALE GENOMIC DNA]</scope>
    <source>
        <strain evidence="2 3">MRSN571793</strain>
    </source>
</reference>
<keyword evidence="1" id="KW-0472">Membrane</keyword>
<dbReference type="AlphaFoldDB" id="A0A4Y8L0I2"/>
<keyword evidence="3" id="KW-1185">Reference proteome</keyword>
<gene>
    <name evidence="2" type="ORF">E2605_10795</name>
</gene>
<organism evidence="2 3">
    <name type="scientific">Dysgonomonas capnocytophagoides</name>
    <dbReference type="NCBI Taxonomy" id="45254"/>
    <lineage>
        <taxon>Bacteria</taxon>
        <taxon>Pseudomonadati</taxon>
        <taxon>Bacteroidota</taxon>
        <taxon>Bacteroidia</taxon>
        <taxon>Bacteroidales</taxon>
        <taxon>Dysgonomonadaceae</taxon>
        <taxon>Dysgonomonas</taxon>
    </lineage>
</organism>
<accession>A0A4Y8L0I2</accession>
<proteinExistence type="predicted"/>
<keyword evidence="1" id="KW-0812">Transmembrane</keyword>
<evidence type="ECO:0000313" key="3">
    <source>
        <dbReference type="Proteomes" id="UP000297861"/>
    </source>
</evidence>
<dbReference type="OrthoDB" id="998087at2"/>
<keyword evidence="1" id="KW-1133">Transmembrane helix</keyword>
<protein>
    <submittedName>
        <fullName evidence="2">Uncharacterized protein</fullName>
    </submittedName>
</protein>
<evidence type="ECO:0000313" key="2">
    <source>
        <dbReference type="EMBL" id="TFD96073.1"/>
    </source>
</evidence>
<dbReference type="EMBL" id="SOML01000006">
    <property type="protein sequence ID" value="TFD96073.1"/>
    <property type="molecule type" value="Genomic_DNA"/>
</dbReference>
<dbReference type="Proteomes" id="UP000297861">
    <property type="component" value="Unassembled WGS sequence"/>
</dbReference>
<comment type="caution">
    <text evidence="2">The sequence shown here is derived from an EMBL/GenBank/DDBJ whole genome shotgun (WGS) entry which is preliminary data.</text>
</comment>
<name>A0A4Y8L0I2_9BACT</name>
<dbReference type="RefSeq" id="WP_134436454.1">
    <property type="nucleotide sequence ID" value="NZ_AP028867.1"/>
</dbReference>